<evidence type="ECO:0000313" key="4">
    <source>
        <dbReference type="Proteomes" id="UP000198649"/>
    </source>
</evidence>
<name>A0A1I3I5E1_9ACTN</name>
<feature type="domain" description="N-acetyltransferase" evidence="2">
    <location>
        <begin position="34"/>
        <end position="168"/>
    </location>
</feature>
<proteinExistence type="predicted"/>
<feature type="region of interest" description="Disordered" evidence="1">
    <location>
        <begin position="139"/>
        <end position="183"/>
    </location>
</feature>
<dbReference type="InterPro" id="IPR000182">
    <property type="entry name" value="GNAT_dom"/>
</dbReference>
<dbReference type="SUPFAM" id="SSF55729">
    <property type="entry name" value="Acyl-CoA N-acyltransferases (Nat)"/>
    <property type="match status" value="1"/>
</dbReference>
<organism evidence="3 4">
    <name type="scientific">Nocardioides psychrotolerans</name>
    <dbReference type="NCBI Taxonomy" id="1005945"/>
    <lineage>
        <taxon>Bacteria</taxon>
        <taxon>Bacillati</taxon>
        <taxon>Actinomycetota</taxon>
        <taxon>Actinomycetes</taxon>
        <taxon>Propionibacteriales</taxon>
        <taxon>Nocardioidaceae</taxon>
        <taxon>Nocardioides</taxon>
    </lineage>
</organism>
<evidence type="ECO:0000256" key="1">
    <source>
        <dbReference type="SAM" id="MobiDB-lite"/>
    </source>
</evidence>
<dbReference type="InterPro" id="IPR016181">
    <property type="entry name" value="Acyl_CoA_acyltransferase"/>
</dbReference>
<evidence type="ECO:0000313" key="3">
    <source>
        <dbReference type="EMBL" id="SFI43195.1"/>
    </source>
</evidence>
<dbReference type="OrthoDB" id="9797989at2"/>
<keyword evidence="3" id="KW-0808">Transferase</keyword>
<dbReference type="RefSeq" id="WP_091113449.1">
    <property type="nucleotide sequence ID" value="NZ_BKAF01000015.1"/>
</dbReference>
<dbReference type="GO" id="GO:0016747">
    <property type="term" value="F:acyltransferase activity, transferring groups other than amino-acyl groups"/>
    <property type="evidence" value="ECO:0007669"/>
    <property type="project" value="InterPro"/>
</dbReference>
<sequence>MTELVTPDVRWHASWAAAMLEFGTDYPHGSGLGDPAPAYDEQGCAAYAAWLRSAAGTPIRQDWVACSFSWITDGREVVGFLALRHVLNDWLLQEGGHIGYSVRPSRRREGHASRALVLALDEAAALGIEHALVTCDEDNEGSRGTIEGAGGRHEDSRNGKRRYWLPTDDVSRSAPDGGDAARS</sequence>
<dbReference type="Proteomes" id="UP000198649">
    <property type="component" value="Unassembled WGS sequence"/>
</dbReference>
<accession>A0A1I3I5E1</accession>
<gene>
    <name evidence="3" type="ORF">SAMN05216561_108124</name>
</gene>
<evidence type="ECO:0000259" key="2">
    <source>
        <dbReference type="PROSITE" id="PS51186"/>
    </source>
</evidence>
<dbReference type="Gene3D" id="3.40.630.30">
    <property type="match status" value="1"/>
</dbReference>
<keyword evidence="4" id="KW-1185">Reference proteome</keyword>
<dbReference type="PANTHER" id="PTHR39173:SF1">
    <property type="entry name" value="ACETYLTRANSFERASE"/>
    <property type="match status" value="1"/>
</dbReference>
<protein>
    <submittedName>
        <fullName evidence="3">Predicted acetyltransferase</fullName>
    </submittedName>
</protein>
<dbReference type="PANTHER" id="PTHR39173">
    <property type="entry name" value="ACETYLTRANSFERASE"/>
    <property type="match status" value="1"/>
</dbReference>
<dbReference type="AlphaFoldDB" id="A0A1I3I5E1"/>
<dbReference type="PROSITE" id="PS51186">
    <property type="entry name" value="GNAT"/>
    <property type="match status" value="1"/>
</dbReference>
<dbReference type="EMBL" id="FOQG01000008">
    <property type="protein sequence ID" value="SFI43195.1"/>
    <property type="molecule type" value="Genomic_DNA"/>
</dbReference>
<reference evidence="3 4" key="1">
    <citation type="submission" date="2016-10" db="EMBL/GenBank/DDBJ databases">
        <authorList>
            <person name="de Groot N.N."/>
        </authorList>
    </citation>
    <scope>NUCLEOTIDE SEQUENCE [LARGE SCALE GENOMIC DNA]</scope>
    <source>
        <strain evidence="3 4">CGMCC 1.11156</strain>
    </source>
</reference>
<dbReference type="Pfam" id="PF13302">
    <property type="entry name" value="Acetyltransf_3"/>
    <property type="match status" value="1"/>
</dbReference>